<dbReference type="EMBL" id="KV922042">
    <property type="protein sequence ID" value="ORE02595.1"/>
    <property type="molecule type" value="Genomic_DNA"/>
</dbReference>
<proteinExistence type="predicted"/>
<keyword evidence="1" id="KW-1133">Transmembrane helix</keyword>
<dbReference type="GO" id="GO:0070917">
    <property type="term" value="F:inositol phosphoceramide synthase regulator activity"/>
    <property type="evidence" value="ECO:0007669"/>
    <property type="project" value="InterPro"/>
</dbReference>
<name>A0A1X0QS43_RHIZD</name>
<evidence type="ECO:0000256" key="1">
    <source>
        <dbReference type="SAM" id="Phobius"/>
    </source>
</evidence>
<keyword evidence="1" id="KW-0812">Transmembrane</keyword>
<feature type="transmembrane region" description="Helical" evidence="1">
    <location>
        <begin position="81"/>
        <end position="104"/>
    </location>
</feature>
<dbReference type="AlphaFoldDB" id="A0A1X0QS43"/>
<dbReference type="VEuPathDB" id="FungiDB:BCV72DRAFT_47727"/>
<evidence type="ECO:0008006" key="3">
    <source>
        <dbReference type="Google" id="ProtNLM"/>
    </source>
</evidence>
<accession>A0A1X0QS43</accession>
<dbReference type="GO" id="GO:0000139">
    <property type="term" value="C:Golgi membrane"/>
    <property type="evidence" value="ECO:0007669"/>
    <property type="project" value="TreeGrafter"/>
</dbReference>
<organism evidence="2">
    <name type="scientific">Rhizopus microsporus var. microsporus</name>
    <dbReference type="NCBI Taxonomy" id="86635"/>
    <lineage>
        <taxon>Eukaryota</taxon>
        <taxon>Fungi</taxon>
        <taxon>Fungi incertae sedis</taxon>
        <taxon>Mucoromycota</taxon>
        <taxon>Mucoromycotina</taxon>
        <taxon>Mucoromycetes</taxon>
        <taxon>Mucorales</taxon>
        <taxon>Mucorineae</taxon>
        <taxon>Rhizopodaceae</taxon>
        <taxon>Rhizopus</taxon>
    </lineage>
</organism>
<dbReference type="Proteomes" id="UP000242414">
    <property type="component" value="Unassembled WGS sequence"/>
</dbReference>
<gene>
    <name evidence="2" type="ORF">BCV72DRAFT_47727</name>
</gene>
<dbReference type="InterPro" id="IPR013862">
    <property type="entry name" value="Kei1"/>
</dbReference>
<dbReference type="GO" id="GO:0070916">
    <property type="term" value="C:inositol phosphoceramide synthase complex"/>
    <property type="evidence" value="ECO:0007669"/>
    <property type="project" value="TreeGrafter"/>
</dbReference>
<sequence>MLLSSNKRSCCLFVPIKTGVYLITTIGLLNKLSGFYGLISLEYSDPFAVLAHAYSLIALFIFSIGLYGINNNHHTLIRSYAIFYWVDFVISSLMTVYFAFQWFIFTDHSLPEIADDADKTRQHDDIFKTESIVSITILCVIRMVQIYFACIITEYYLSLNKIKYSKITAVVDEEMSMTETKQEAA</sequence>
<dbReference type="PANTHER" id="PTHR28077:SF1">
    <property type="entry name" value="INOSITOL PHOSPHORYLCERAMIDE SYNTHASE REGULATORY SUBUNIT KEI1"/>
    <property type="match status" value="1"/>
</dbReference>
<evidence type="ECO:0000313" key="2">
    <source>
        <dbReference type="EMBL" id="ORE02595.1"/>
    </source>
</evidence>
<keyword evidence="1" id="KW-0472">Membrane</keyword>
<dbReference type="PANTHER" id="PTHR28077">
    <property type="entry name" value="INOSITOL PHOSPHORYLCERAMIDE SYNTHASE REGULATORY SUBUNIT KEI1"/>
    <property type="match status" value="1"/>
</dbReference>
<feature type="transmembrane region" description="Helical" evidence="1">
    <location>
        <begin position="132"/>
        <end position="157"/>
    </location>
</feature>
<reference evidence="2" key="1">
    <citation type="journal article" date="2016" name="Proc. Natl. Acad. Sci. U.S.A.">
        <title>Lipid metabolic changes in an early divergent fungus govern the establishment of a mutualistic symbiosis with endobacteria.</title>
        <authorList>
            <person name="Lastovetsky O.A."/>
            <person name="Gaspar M.L."/>
            <person name="Mondo S.J."/>
            <person name="LaButti K.M."/>
            <person name="Sandor L."/>
            <person name="Grigoriev I.V."/>
            <person name="Henry S.A."/>
            <person name="Pawlowska T.E."/>
        </authorList>
    </citation>
    <scope>NUCLEOTIDE SEQUENCE [LARGE SCALE GENOMIC DNA]</scope>
    <source>
        <strain evidence="2">ATCC 52814</strain>
    </source>
</reference>
<dbReference type="Pfam" id="PF08552">
    <property type="entry name" value="Kei1"/>
    <property type="match status" value="1"/>
</dbReference>
<feature type="transmembrane region" description="Helical" evidence="1">
    <location>
        <begin position="49"/>
        <end position="69"/>
    </location>
</feature>
<dbReference type="OrthoDB" id="3338076at2759"/>
<dbReference type="GO" id="GO:0006673">
    <property type="term" value="P:inositol phosphoceramide metabolic process"/>
    <property type="evidence" value="ECO:0007669"/>
    <property type="project" value="InterPro"/>
</dbReference>
<protein>
    <recommendedName>
        <fullName evidence="3">DUF1753-domain-containing protein</fullName>
    </recommendedName>
</protein>